<dbReference type="GO" id="GO:0046656">
    <property type="term" value="P:folic acid biosynthetic process"/>
    <property type="evidence" value="ECO:0007669"/>
    <property type="project" value="UniProtKB-KW"/>
</dbReference>
<dbReference type="UniPathway" id="UPA00077">
    <property type="reaction ID" value="UER00156"/>
</dbReference>
<comment type="pathway">
    <text evidence="3 12">Cofactor biosynthesis; tetrahydrofolate biosynthesis; 7,8-dihydrofolate from 2-amino-4-hydroxy-6-hydroxymethyl-7,8-dihydropteridine diphosphate and 4-aminobenzoate: step 1/2.</text>
</comment>
<comment type="catalytic activity">
    <reaction evidence="1">
        <text>(7,8-dihydropterin-6-yl)methyl diphosphate + 4-aminobenzoate = 7,8-dihydropteroate + diphosphate</text>
        <dbReference type="Rhea" id="RHEA:19949"/>
        <dbReference type="ChEBI" id="CHEBI:17836"/>
        <dbReference type="ChEBI" id="CHEBI:17839"/>
        <dbReference type="ChEBI" id="CHEBI:33019"/>
        <dbReference type="ChEBI" id="CHEBI:72950"/>
        <dbReference type="EC" id="2.5.1.15"/>
    </reaction>
</comment>
<reference evidence="15 17" key="2">
    <citation type="submission" date="2018-12" db="EMBL/GenBank/DDBJ databases">
        <authorList>
            <consortium name="Pathogen Informatics"/>
        </authorList>
    </citation>
    <scope>NUCLEOTIDE SEQUENCE [LARGE SCALE GENOMIC DNA]</scope>
    <source>
        <strain evidence="15 17">NCTC12735</strain>
        <plasmid evidence="17">24</plasmid>
    </source>
</reference>
<evidence type="ECO:0000256" key="4">
    <source>
        <dbReference type="ARBA" id="ARBA00009503"/>
    </source>
</evidence>
<geneLocation type="plasmid" evidence="15 17">
    <name>24</name>
</geneLocation>
<evidence type="ECO:0000256" key="8">
    <source>
        <dbReference type="ARBA" id="ARBA00022723"/>
    </source>
</evidence>
<evidence type="ECO:0000256" key="7">
    <source>
        <dbReference type="ARBA" id="ARBA00022679"/>
    </source>
</evidence>
<evidence type="ECO:0000256" key="11">
    <source>
        <dbReference type="ARBA" id="ARBA00030193"/>
    </source>
</evidence>
<evidence type="ECO:0000313" key="15">
    <source>
        <dbReference type="EMBL" id="VEH85941.1"/>
    </source>
</evidence>
<keyword evidence="7 12" id="KW-0808">Transferase</keyword>
<dbReference type="PANTHER" id="PTHR20941:SF1">
    <property type="entry name" value="FOLIC ACID SYNTHESIS PROTEIN FOL1"/>
    <property type="match status" value="1"/>
</dbReference>
<evidence type="ECO:0000256" key="2">
    <source>
        <dbReference type="ARBA" id="ARBA00001946"/>
    </source>
</evidence>
<keyword evidence="10 12" id="KW-0289">Folate biosynthesis</keyword>
<evidence type="ECO:0000256" key="9">
    <source>
        <dbReference type="ARBA" id="ARBA00022842"/>
    </source>
</evidence>
<dbReference type="GO" id="GO:0005829">
    <property type="term" value="C:cytosol"/>
    <property type="evidence" value="ECO:0007669"/>
    <property type="project" value="TreeGrafter"/>
</dbReference>
<evidence type="ECO:0000313" key="14">
    <source>
        <dbReference type="EMBL" id="KTC64573.1"/>
    </source>
</evidence>
<feature type="domain" description="Pterin-binding" evidence="13">
    <location>
        <begin position="21"/>
        <end position="274"/>
    </location>
</feature>
<dbReference type="InterPro" id="IPR000489">
    <property type="entry name" value="Pterin-binding_dom"/>
</dbReference>
<dbReference type="Proteomes" id="UP000281170">
    <property type="component" value="Plasmid 24"/>
</dbReference>
<dbReference type="Pfam" id="PF00809">
    <property type="entry name" value="Pterin_bind"/>
    <property type="match status" value="1"/>
</dbReference>
<keyword evidence="8 12" id="KW-0479">Metal-binding</keyword>
<comment type="function">
    <text evidence="12">Catalyzes the condensation of para-aminobenzoate (pABA) with 6-hydroxymethyl-7,8-dihydropterin diphosphate (DHPt-PP) to form 7,8-dihydropteroate (H2Pte), the immediate precursor of folate derivatives.</text>
</comment>
<dbReference type="EC" id="2.5.1.15" evidence="5 12"/>
<keyword evidence="9 12" id="KW-0460">Magnesium</keyword>
<dbReference type="FunFam" id="3.20.20.20:FF:000006">
    <property type="entry name" value="Dihydropteroate synthase"/>
    <property type="match status" value="1"/>
</dbReference>
<accession>A0A0W0R0K6</accession>
<dbReference type="Proteomes" id="UP000054859">
    <property type="component" value="Unassembled WGS sequence"/>
</dbReference>
<protein>
    <recommendedName>
        <fullName evidence="6 12">Dihydropteroate synthase</fullName>
        <shortName evidence="12">DHPS</shortName>
        <ecNumber evidence="5 12">2.5.1.15</ecNumber>
    </recommendedName>
    <alternativeName>
        <fullName evidence="11 12">Dihydropteroate pyrophosphorylase</fullName>
    </alternativeName>
</protein>
<proteinExistence type="inferred from homology"/>
<evidence type="ECO:0000259" key="13">
    <source>
        <dbReference type="PROSITE" id="PS50972"/>
    </source>
</evidence>
<dbReference type="RefSeq" id="WP_058462936.1">
    <property type="nucleotide sequence ID" value="NZ_CAAAHS010000006.1"/>
</dbReference>
<dbReference type="AlphaFoldDB" id="A0A0W0R0K6"/>
<name>A0A0W0R0K6_9GAMM</name>
<dbReference type="PATRIC" id="fig|45056.6.peg.1929"/>
<comment type="cofactor">
    <cofactor evidence="2 12">
        <name>Mg(2+)</name>
        <dbReference type="ChEBI" id="CHEBI:18420"/>
    </cofactor>
</comment>
<evidence type="ECO:0000256" key="3">
    <source>
        <dbReference type="ARBA" id="ARBA00004763"/>
    </source>
</evidence>
<dbReference type="PROSITE" id="PS00792">
    <property type="entry name" value="DHPS_1"/>
    <property type="match status" value="1"/>
</dbReference>
<dbReference type="STRING" id="45056.Lade_1867"/>
<dbReference type="CDD" id="cd00739">
    <property type="entry name" value="DHPS"/>
    <property type="match status" value="1"/>
</dbReference>
<dbReference type="KEGG" id="ladl:NCTC12735_01586"/>
<dbReference type="GO" id="GO:0046872">
    <property type="term" value="F:metal ion binding"/>
    <property type="evidence" value="ECO:0007669"/>
    <property type="project" value="UniProtKB-KW"/>
</dbReference>
<evidence type="ECO:0000256" key="1">
    <source>
        <dbReference type="ARBA" id="ARBA00000012"/>
    </source>
</evidence>
<sequence length="282" mass="30794">MNTSQFKQWLFQFENKVFTQPLIMGILNVTPDSFSDGGRYLNACNAVEQAKKMIEAGADLIDIGGESSRPGALSVSIEEELARVIPVIKSIRKFSDIAISIDTIKPEVMQEALEAGASIINDINALQSPGAIRLAAQWDSPVVLMHMQGIPQFMQNAPHYEESIQVEISAFFKKRIEICINNGIKGPNLILDPGFGFGKTVNHNLGLIKNLNDFTGFNRPILIGVSRKSTIGTVLGKEVKDRLVGGLALTTYAILNGANIIRTHDVAETKETIEMITAVKKA</sequence>
<dbReference type="InterPro" id="IPR011005">
    <property type="entry name" value="Dihydropteroate_synth-like_sf"/>
</dbReference>
<evidence type="ECO:0000256" key="10">
    <source>
        <dbReference type="ARBA" id="ARBA00022909"/>
    </source>
</evidence>
<keyword evidence="16" id="KW-1185">Reference proteome</keyword>
<evidence type="ECO:0000256" key="5">
    <source>
        <dbReference type="ARBA" id="ARBA00012458"/>
    </source>
</evidence>
<dbReference type="GO" id="GO:0046654">
    <property type="term" value="P:tetrahydrofolate biosynthetic process"/>
    <property type="evidence" value="ECO:0007669"/>
    <property type="project" value="UniProtKB-UniPathway"/>
</dbReference>
<dbReference type="EMBL" id="LR134433">
    <property type="protein sequence ID" value="VEH85941.1"/>
    <property type="molecule type" value="Genomic_DNA"/>
</dbReference>
<comment type="similarity">
    <text evidence="4 12">Belongs to the DHPS family.</text>
</comment>
<dbReference type="Gene3D" id="3.20.20.20">
    <property type="entry name" value="Dihydropteroate synthase-like"/>
    <property type="match status" value="1"/>
</dbReference>
<reference evidence="14 16" key="1">
    <citation type="submission" date="2015-11" db="EMBL/GenBank/DDBJ databases">
        <title>Identification of large and diverse effector repertoires of 38 Legionella species.</title>
        <authorList>
            <person name="Burstein D."/>
            <person name="Amaro F."/>
            <person name="Zusman T."/>
            <person name="Lifshitz Z."/>
            <person name="Cohen O."/>
            <person name="Gilbert J.A."/>
            <person name="Pupko T."/>
            <person name="Shuman H.A."/>
            <person name="Segal G."/>
        </authorList>
    </citation>
    <scope>NUCLEOTIDE SEQUENCE [LARGE SCALE GENOMIC DNA]</scope>
    <source>
        <strain evidence="14 16">1762-AUS-E</strain>
    </source>
</reference>
<evidence type="ECO:0000256" key="6">
    <source>
        <dbReference type="ARBA" id="ARBA00016919"/>
    </source>
</evidence>
<dbReference type="PANTHER" id="PTHR20941">
    <property type="entry name" value="FOLATE SYNTHESIS PROTEINS"/>
    <property type="match status" value="1"/>
</dbReference>
<dbReference type="SUPFAM" id="SSF51717">
    <property type="entry name" value="Dihydropteroate synthetase-like"/>
    <property type="match status" value="1"/>
</dbReference>
<evidence type="ECO:0000313" key="17">
    <source>
        <dbReference type="Proteomes" id="UP000281170"/>
    </source>
</evidence>
<organism evidence="14 16">
    <name type="scientific">Legionella adelaidensis</name>
    <dbReference type="NCBI Taxonomy" id="45056"/>
    <lineage>
        <taxon>Bacteria</taxon>
        <taxon>Pseudomonadati</taxon>
        <taxon>Pseudomonadota</taxon>
        <taxon>Gammaproteobacteria</taxon>
        <taxon>Legionellales</taxon>
        <taxon>Legionellaceae</taxon>
        <taxon>Legionella</taxon>
    </lineage>
</organism>
<gene>
    <name evidence="14" type="primary">folP</name>
    <name evidence="14" type="ORF">Lade_1867</name>
    <name evidence="15" type="ORF">NCTC12735_01586</name>
</gene>
<keyword evidence="15" id="KW-0614">Plasmid</keyword>
<evidence type="ECO:0000256" key="12">
    <source>
        <dbReference type="RuleBase" id="RU361205"/>
    </source>
</evidence>
<evidence type="ECO:0000313" key="16">
    <source>
        <dbReference type="Proteomes" id="UP000054859"/>
    </source>
</evidence>
<dbReference type="EMBL" id="LNKA01000019">
    <property type="protein sequence ID" value="KTC64573.1"/>
    <property type="molecule type" value="Genomic_DNA"/>
</dbReference>
<dbReference type="InterPro" id="IPR006390">
    <property type="entry name" value="DHP_synth_dom"/>
</dbReference>
<dbReference type="NCBIfam" id="TIGR01496">
    <property type="entry name" value="DHPS"/>
    <property type="match status" value="1"/>
</dbReference>
<dbReference type="InterPro" id="IPR045031">
    <property type="entry name" value="DHP_synth-like"/>
</dbReference>
<dbReference type="PROSITE" id="PS00793">
    <property type="entry name" value="DHPS_2"/>
    <property type="match status" value="1"/>
</dbReference>
<dbReference type="GO" id="GO:0004156">
    <property type="term" value="F:dihydropteroate synthase activity"/>
    <property type="evidence" value="ECO:0007669"/>
    <property type="project" value="UniProtKB-EC"/>
</dbReference>
<dbReference type="PROSITE" id="PS50972">
    <property type="entry name" value="PTERIN_BINDING"/>
    <property type="match status" value="1"/>
</dbReference>